<protein>
    <submittedName>
        <fullName evidence="3">Putative cell adhesion autotransported outer membrane protein</fullName>
    </submittedName>
</protein>
<feature type="region of interest" description="Disordered" evidence="1">
    <location>
        <begin position="21"/>
        <end position="66"/>
    </location>
</feature>
<evidence type="ECO:0000256" key="1">
    <source>
        <dbReference type="SAM" id="MobiDB-lite"/>
    </source>
</evidence>
<keyword evidence="2" id="KW-0732">Signal</keyword>
<reference evidence="3 4" key="1">
    <citation type="submission" date="2018-06" db="EMBL/GenBank/DDBJ databases">
        <authorList>
            <consortium name="Pathogen Informatics"/>
            <person name="Doyle S."/>
        </authorList>
    </citation>
    <scope>NUCLEOTIDE SEQUENCE [LARGE SCALE GENOMIC DNA]</scope>
    <source>
        <strain evidence="3 4">NCTC7928</strain>
    </source>
</reference>
<organism evidence="3 4">
    <name type="scientific">Escherichia coli</name>
    <dbReference type="NCBI Taxonomy" id="562"/>
    <lineage>
        <taxon>Bacteria</taxon>
        <taxon>Pseudomonadati</taxon>
        <taxon>Pseudomonadota</taxon>
        <taxon>Gammaproteobacteria</taxon>
        <taxon>Enterobacterales</taxon>
        <taxon>Enterobacteriaceae</taxon>
        <taxon>Escherichia</taxon>
    </lineage>
</organism>
<evidence type="ECO:0000313" key="3">
    <source>
        <dbReference type="EMBL" id="STF46149.1"/>
    </source>
</evidence>
<proteinExistence type="predicted"/>
<feature type="chain" id="PRO_5016878042" evidence="2">
    <location>
        <begin position="22"/>
        <end position="66"/>
    </location>
</feature>
<sequence>MQKKTLLSACIALALSGSGWAADIDDTDSATRQRKETRIPCPTAHSSEKLSPQQLKSLPSECSTTK</sequence>
<accession>A0A376LPH1</accession>
<feature type="compositionally biased region" description="Basic and acidic residues" evidence="1">
    <location>
        <begin position="29"/>
        <end position="38"/>
    </location>
</feature>
<evidence type="ECO:0000313" key="4">
    <source>
        <dbReference type="Proteomes" id="UP000254877"/>
    </source>
</evidence>
<name>A0A376LPH1_ECOLX</name>
<feature type="compositionally biased region" description="Polar residues" evidence="1">
    <location>
        <begin position="49"/>
        <end position="66"/>
    </location>
</feature>
<evidence type="ECO:0000256" key="2">
    <source>
        <dbReference type="SAM" id="SignalP"/>
    </source>
</evidence>
<dbReference type="EMBL" id="UGAB01000002">
    <property type="protein sequence ID" value="STF46149.1"/>
    <property type="molecule type" value="Genomic_DNA"/>
</dbReference>
<dbReference type="Proteomes" id="UP000254877">
    <property type="component" value="Unassembled WGS sequence"/>
</dbReference>
<dbReference type="AlphaFoldDB" id="A0A376LPH1"/>
<feature type="signal peptide" evidence="2">
    <location>
        <begin position="1"/>
        <end position="21"/>
    </location>
</feature>
<gene>
    <name evidence="3" type="primary">ydbA_2</name>
    <name evidence="3" type="ORF">NCTC7928_06949</name>
</gene>